<dbReference type="PRINTS" id="PR00421">
    <property type="entry name" value="THIOREDOXIN"/>
</dbReference>
<keyword evidence="9" id="KW-1185">Reference proteome</keyword>
<dbReference type="Pfam" id="PF21352">
    <property type="entry name" value="Zn_ribbon_Thio2"/>
    <property type="match status" value="1"/>
</dbReference>
<dbReference type="NCBIfam" id="NF008229">
    <property type="entry name" value="PRK10996.1"/>
    <property type="match status" value="1"/>
</dbReference>
<evidence type="ECO:0000313" key="8">
    <source>
        <dbReference type="EMBL" id="MDB1126314.1"/>
    </source>
</evidence>
<accession>A0ABT4YZ45</accession>
<keyword evidence="4" id="KW-1015">Disulfide bond</keyword>
<dbReference type="CDD" id="cd02947">
    <property type="entry name" value="TRX_family"/>
    <property type="match status" value="1"/>
</dbReference>
<dbReference type="Pfam" id="PF00085">
    <property type="entry name" value="Thioredoxin"/>
    <property type="match status" value="1"/>
</dbReference>
<evidence type="ECO:0000256" key="2">
    <source>
        <dbReference type="ARBA" id="ARBA00022448"/>
    </source>
</evidence>
<protein>
    <recommendedName>
        <fullName evidence="6">Thioredoxin</fullName>
    </recommendedName>
</protein>
<dbReference type="RefSeq" id="WP_272140827.1">
    <property type="nucleotide sequence ID" value="NZ_JAQLOI010000003.1"/>
</dbReference>
<keyword evidence="2" id="KW-0813">Transport</keyword>
<dbReference type="InterPro" id="IPR013766">
    <property type="entry name" value="Thioredoxin_domain"/>
</dbReference>
<comment type="caution">
    <text evidence="8">The sequence shown here is derived from an EMBL/GenBank/DDBJ whole genome shotgun (WGS) entry which is preliminary data.</text>
</comment>
<evidence type="ECO:0000256" key="1">
    <source>
        <dbReference type="ARBA" id="ARBA00008987"/>
    </source>
</evidence>
<evidence type="ECO:0000256" key="4">
    <source>
        <dbReference type="ARBA" id="ARBA00023157"/>
    </source>
</evidence>
<dbReference type="Gene3D" id="3.40.30.10">
    <property type="entry name" value="Glutaredoxin"/>
    <property type="match status" value="1"/>
</dbReference>
<dbReference type="EMBL" id="JAQLOI010000003">
    <property type="protein sequence ID" value="MDB1126314.1"/>
    <property type="molecule type" value="Genomic_DNA"/>
</dbReference>
<reference evidence="8 9" key="1">
    <citation type="submission" date="2023-01" db="EMBL/GenBank/DDBJ databases">
        <title>Vibrio sp. KJ40-1 sp.nov, isolated from marine algae.</title>
        <authorList>
            <person name="Butt M."/>
            <person name="Kim J.M.J."/>
            <person name="Jeon C.O.C."/>
        </authorList>
    </citation>
    <scope>NUCLEOTIDE SEQUENCE [LARGE SCALE GENOMIC DNA]</scope>
    <source>
        <strain evidence="8 9">KJ40-1</strain>
    </source>
</reference>
<gene>
    <name evidence="8" type="primary">trxC</name>
    <name evidence="8" type="ORF">PGX00_22650</name>
</gene>
<proteinExistence type="inferred from homology"/>
<dbReference type="SUPFAM" id="SSF52833">
    <property type="entry name" value="Thioredoxin-like"/>
    <property type="match status" value="1"/>
</dbReference>
<evidence type="ECO:0000256" key="5">
    <source>
        <dbReference type="ARBA" id="ARBA00023284"/>
    </source>
</evidence>
<dbReference type="Proteomes" id="UP001210678">
    <property type="component" value="Unassembled WGS sequence"/>
</dbReference>
<dbReference type="Gene3D" id="2.30.30.380">
    <property type="entry name" value="Zn-finger domain of Sec23/24"/>
    <property type="match status" value="1"/>
</dbReference>
<dbReference type="InterPro" id="IPR005746">
    <property type="entry name" value="Thioredoxin"/>
</dbReference>
<feature type="domain" description="Thioredoxin" evidence="7">
    <location>
        <begin position="20"/>
        <end position="143"/>
    </location>
</feature>
<keyword evidence="5" id="KW-0676">Redox-active center</keyword>
<evidence type="ECO:0000313" key="9">
    <source>
        <dbReference type="Proteomes" id="UP001210678"/>
    </source>
</evidence>
<dbReference type="InterPro" id="IPR049299">
    <property type="entry name" value="Thio2_N"/>
</dbReference>
<dbReference type="PROSITE" id="PS51352">
    <property type="entry name" value="THIOREDOXIN_2"/>
    <property type="match status" value="1"/>
</dbReference>
<comment type="similarity">
    <text evidence="1">Belongs to the thioredoxin family.</text>
</comment>
<evidence type="ECO:0000256" key="6">
    <source>
        <dbReference type="NCBIfam" id="TIGR01068"/>
    </source>
</evidence>
<name>A0ABT4YZ45_9VIBR</name>
<keyword evidence="3" id="KW-0249">Electron transport</keyword>
<evidence type="ECO:0000259" key="7">
    <source>
        <dbReference type="PROSITE" id="PS51352"/>
    </source>
</evidence>
<dbReference type="PANTHER" id="PTHR45663">
    <property type="entry name" value="GEO12009P1"/>
    <property type="match status" value="1"/>
</dbReference>
<dbReference type="NCBIfam" id="TIGR01068">
    <property type="entry name" value="thioredoxin"/>
    <property type="match status" value="1"/>
</dbReference>
<dbReference type="InterPro" id="IPR036249">
    <property type="entry name" value="Thioredoxin-like_sf"/>
</dbReference>
<dbReference type="PANTHER" id="PTHR45663:SF40">
    <property type="entry name" value="THIOREDOXIN 2"/>
    <property type="match status" value="1"/>
</dbReference>
<evidence type="ECO:0000256" key="3">
    <source>
        <dbReference type="ARBA" id="ARBA00022982"/>
    </source>
</evidence>
<sequence>MSTFNTRCPSCKGINRVPVERVSEMASCGKCKSHLFDGAPIEGTSDNINALLSANTPVVIDFWAPWCNPCVGFAPVFSDVAQERLGQMRFVKIDTEANQALAAQYQIRSIPTIMIFKNGKKIDMLSGALAKGQFNSWLDAALNKSSN</sequence>
<organism evidence="8 9">
    <name type="scientific">Vibrio algarum</name>
    <dbReference type="NCBI Taxonomy" id="3020714"/>
    <lineage>
        <taxon>Bacteria</taxon>
        <taxon>Pseudomonadati</taxon>
        <taxon>Pseudomonadota</taxon>
        <taxon>Gammaproteobacteria</taxon>
        <taxon>Vibrionales</taxon>
        <taxon>Vibrionaceae</taxon>
        <taxon>Vibrio</taxon>
    </lineage>
</organism>